<feature type="region of interest" description="Disordered" evidence="1">
    <location>
        <begin position="131"/>
        <end position="172"/>
    </location>
</feature>
<dbReference type="CDD" id="cd24049">
    <property type="entry name" value="ASKHA_NBD_PilM"/>
    <property type="match status" value="1"/>
</dbReference>
<dbReference type="GO" id="GO:0051301">
    <property type="term" value="P:cell division"/>
    <property type="evidence" value="ECO:0007669"/>
    <property type="project" value="UniProtKB-KW"/>
</dbReference>
<evidence type="ECO:0000313" key="4">
    <source>
        <dbReference type="Proteomes" id="UP000001880"/>
    </source>
</evidence>
<dbReference type="Proteomes" id="UP000001880">
    <property type="component" value="Chromosome"/>
</dbReference>
<feature type="compositionally biased region" description="Low complexity" evidence="1">
    <location>
        <begin position="154"/>
        <end position="167"/>
    </location>
</feature>
<evidence type="ECO:0000256" key="1">
    <source>
        <dbReference type="SAM" id="MobiDB-lite"/>
    </source>
</evidence>
<dbReference type="Gene3D" id="3.30.420.40">
    <property type="match status" value="1"/>
</dbReference>
<evidence type="ECO:0000313" key="3">
    <source>
        <dbReference type="EMBL" id="ACY15149.1"/>
    </source>
</evidence>
<dbReference type="EMBL" id="CP001804">
    <property type="protein sequence ID" value="ACY15149.1"/>
    <property type="molecule type" value="Genomic_DNA"/>
</dbReference>
<dbReference type="AlphaFoldDB" id="D0LLX1"/>
<keyword evidence="2" id="KW-1133">Transmembrane helix</keyword>
<dbReference type="RefSeq" id="WP_012827757.1">
    <property type="nucleotide sequence ID" value="NC_013440.1"/>
</dbReference>
<dbReference type="PANTHER" id="PTHR32432">
    <property type="entry name" value="CELL DIVISION PROTEIN FTSA-RELATED"/>
    <property type="match status" value="1"/>
</dbReference>
<keyword evidence="2" id="KW-0812">Transmembrane</keyword>
<name>D0LLX1_HALO1</name>
<keyword evidence="3" id="KW-0132">Cell division</keyword>
<proteinExistence type="predicted"/>
<keyword evidence="4" id="KW-1185">Reference proteome</keyword>
<accession>D0LLX1</accession>
<gene>
    <name evidence="3" type="ordered locus">Hoch_2616</name>
</gene>
<dbReference type="KEGG" id="hoh:Hoch_2616"/>
<dbReference type="eggNOG" id="COG4972">
    <property type="taxonomic scope" value="Bacteria"/>
</dbReference>
<dbReference type="InterPro" id="IPR050696">
    <property type="entry name" value="FtsA/MreB"/>
</dbReference>
<sequence>MATRILGIDLGTYAIKVLAVAPGFRQVTPLELLEYPLPPPVHDGEELPARAARGLAALLEQHGLLAEAGYVGAGGEQLFIHVLDFAFRNLRRPDLEKAVGAELEGILPIDLEEMVFGFDTLPEGLGEVQAPLARDPAGSPLARDPEDEPTAVRGAGAQGAAPPAGHGRVAEPTQGSRVLACAMEIERARTMLELLEAHGCEPRGLIATPAAYGAVVARLAAAAPAGAEPAFTGAPGSDPVAVIDIGHARTNVCVVADGKPAYARSIARGGRNVTEALARSLSMPFHDAEARKHSAGFIASAAEPAIEPEQQRIHGAISRELGSLGREIRRTLQSCRAKTGATAQYVLLVGGGSRLGGVPSFLAETLGLPVERLSSAHAQALFGDKLAGVGAPVDTACVAAGIAFESAGGRPHFDLRQGELAYKADLSFLRERAPALLAAAVILLCFATFNGFAALYKLRRAEASLQTELALETTTLFGEPLDVTATMARIGGAAAGKKSVLPRMTAYDILLEVNNKLPAKGDVTLDVQQLDIRQGKVTFEATARSSPEIDTVEESLQSIECFQEISRGSTSVGAEDVREFSFNIKTNCM</sequence>
<dbReference type="STRING" id="502025.Hoch_2616"/>
<evidence type="ECO:0000256" key="2">
    <source>
        <dbReference type="SAM" id="Phobius"/>
    </source>
</evidence>
<dbReference type="Pfam" id="PF14450">
    <property type="entry name" value="FtsA"/>
    <property type="match status" value="1"/>
</dbReference>
<feature type="transmembrane region" description="Helical" evidence="2">
    <location>
        <begin position="435"/>
        <end position="456"/>
    </location>
</feature>
<dbReference type="InterPro" id="IPR043129">
    <property type="entry name" value="ATPase_NBD"/>
</dbReference>
<organism evidence="3 4">
    <name type="scientific">Haliangium ochraceum (strain DSM 14365 / JCM 11303 / SMP-2)</name>
    <dbReference type="NCBI Taxonomy" id="502025"/>
    <lineage>
        <taxon>Bacteria</taxon>
        <taxon>Pseudomonadati</taxon>
        <taxon>Myxococcota</taxon>
        <taxon>Polyangia</taxon>
        <taxon>Haliangiales</taxon>
        <taxon>Kofleriaceae</taxon>
        <taxon>Haliangium</taxon>
    </lineage>
</organism>
<protein>
    <submittedName>
        <fullName evidence="3">Cell division protein FtsA</fullName>
    </submittedName>
</protein>
<dbReference type="PANTHER" id="PTHR32432:SF3">
    <property type="entry name" value="ETHANOLAMINE UTILIZATION PROTEIN EUTJ"/>
    <property type="match status" value="1"/>
</dbReference>
<keyword evidence="3" id="KW-0131">Cell cycle</keyword>
<dbReference type="OrthoDB" id="1926201at2"/>
<keyword evidence="2" id="KW-0472">Membrane</keyword>
<dbReference type="SUPFAM" id="SSF53067">
    <property type="entry name" value="Actin-like ATPase domain"/>
    <property type="match status" value="1"/>
</dbReference>
<dbReference type="HOGENOM" id="CLU_515494_0_0_7"/>
<reference evidence="3 4" key="1">
    <citation type="journal article" date="2010" name="Stand. Genomic Sci.">
        <title>Complete genome sequence of Haliangium ochraceum type strain (SMP-2).</title>
        <authorList>
            <consortium name="US DOE Joint Genome Institute (JGI-PGF)"/>
            <person name="Ivanova N."/>
            <person name="Daum C."/>
            <person name="Lang E."/>
            <person name="Abt B."/>
            <person name="Kopitz M."/>
            <person name="Saunders E."/>
            <person name="Lapidus A."/>
            <person name="Lucas S."/>
            <person name="Glavina Del Rio T."/>
            <person name="Nolan M."/>
            <person name="Tice H."/>
            <person name="Copeland A."/>
            <person name="Cheng J.F."/>
            <person name="Chen F."/>
            <person name="Bruce D."/>
            <person name="Goodwin L."/>
            <person name="Pitluck S."/>
            <person name="Mavromatis K."/>
            <person name="Pati A."/>
            <person name="Mikhailova N."/>
            <person name="Chen A."/>
            <person name="Palaniappan K."/>
            <person name="Land M."/>
            <person name="Hauser L."/>
            <person name="Chang Y.J."/>
            <person name="Jeffries C.D."/>
            <person name="Detter J.C."/>
            <person name="Brettin T."/>
            <person name="Rohde M."/>
            <person name="Goker M."/>
            <person name="Bristow J."/>
            <person name="Markowitz V."/>
            <person name="Eisen J.A."/>
            <person name="Hugenholtz P."/>
            <person name="Kyrpides N.C."/>
            <person name="Klenk H.P."/>
        </authorList>
    </citation>
    <scope>NUCLEOTIDE SEQUENCE [LARGE SCALE GENOMIC DNA]</scope>
    <source>
        <strain evidence="4">DSM 14365 / CIP 107738 / JCM 11303 / AJ 13395 / SMP-2</strain>
    </source>
</reference>